<dbReference type="Gene3D" id="3.30.470.20">
    <property type="entry name" value="ATP-grasp fold, B domain"/>
    <property type="match status" value="1"/>
</dbReference>
<keyword evidence="1" id="KW-0067">ATP-binding</keyword>
<dbReference type="EMBL" id="WBKO01000001">
    <property type="protein sequence ID" value="MDV2481190.1"/>
    <property type="molecule type" value="Genomic_DNA"/>
</dbReference>
<dbReference type="PROSITE" id="PS50975">
    <property type="entry name" value="ATP_GRASP"/>
    <property type="match status" value="1"/>
</dbReference>
<gene>
    <name evidence="3" type="ORF">F8E02_04030</name>
</gene>
<comment type="caution">
    <text evidence="3">The sequence shown here is derived from an EMBL/GenBank/DDBJ whole genome shotgun (WGS) entry which is preliminary data.</text>
</comment>
<dbReference type="Proteomes" id="UP001281203">
    <property type="component" value="Unassembled WGS sequence"/>
</dbReference>
<feature type="domain" description="ATP-grasp" evidence="2">
    <location>
        <begin position="117"/>
        <end position="315"/>
    </location>
</feature>
<accession>A0ABU3X048</accession>
<protein>
    <recommendedName>
        <fullName evidence="2">ATP-grasp domain-containing protein</fullName>
    </recommendedName>
</protein>
<evidence type="ECO:0000256" key="1">
    <source>
        <dbReference type="PROSITE-ProRule" id="PRU00409"/>
    </source>
</evidence>
<dbReference type="SUPFAM" id="SSF56059">
    <property type="entry name" value="Glutathione synthetase ATP-binding domain-like"/>
    <property type="match status" value="1"/>
</dbReference>
<evidence type="ECO:0000259" key="2">
    <source>
        <dbReference type="PROSITE" id="PS50975"/>
    </source>
</evidence>
<organism evidence="3 4">
    <name type="scientific">Methanoculleus caldifontis</name>
    <dbReference type="NCBI Taxonomy" id="2651577"/>
    <lineage>
        <taxon>Archaea</taxon>
        <taxon>Methanobacteriati</taxon>
        <taxon>Methanobacteriota</taxon>
        <taxon>Stenosarchaea group</taxon>
        <taxon>Methanomicrobia</taxon>
        <taxon>Methanomicrobiales</taxon>
        <taxon>Methanomicrobiaceae</taxon>
        <taxon>Methanoculleus</taxon>
    </lineage>
</organism>
<sequence length="390" mass="45808">MEKTDCALILGSYVNGYSIVRELHEKKVENIVLFDSTRNIASYSNKITQHVSIEDTPENLLNALNKLHEEYEKIIVFPTSDLHLENLHKIHKAIEGYCFLPFNPENLIECSDKYHQYSWCEKLGVPYPKTIRIENIKDIDRILSIQFPVLLKPVRRDDLKIDVFRNLQLKDREEFDKNKRKIEDFIRKGIPFIASEIIPGDGSNIYAYVGYRNKQGVIVNEWTGKKLSQFPNDFGVFASASNQAPDTVYHQGRTLLNGMNLMGIAEPEFKYDYRDGKYKLMEINLRSMMWHRVGNLSGVYLQYSQYLDALGKIADKQSQIKDKDIHLFYFKHELFNVLFRRKYAGIFYKNLFRSDKTHFAVFCPDDLLPWIVDTKNAILRVIKREFKEYT</sequence>
<keyword evidence="1" id="KW-0547">Nucleotide-binding</keyword>
<keyword evidence="4" id="KW-1185">Reference proteome</keyword>
<name>A0ABU3X048_9EURY</name>
<proteinExistence type="predicted"/>
<evidence type="ECO:0000313" key="3">
    <source>
        <dbReference type="EMBL" id="MDV2481190.1"/>
    </source>
</evidence>
<dbReference type="RefSeq" id="WP_317064187.1">
    <property type="nucleotide sequence ID" value="NZ_WBKO01000001.1"/>
</dbReference>
<dbReference type="InterPro" id="IPR011761">
    <property type="entry name" value="ATP-grasp"/>
</dbReference>
<evidence type="ECO:0000313" key="4">
    <source>
        <dbReference type="Proteomes" id="UP001281203"/>
    </source>
</evidence>
<reference evidence="3 4" key="1">
    <citation type="submission" date="2019-10" db="EMBL/GenBank/DDBJ databases">
        <title>Isolation and characterization of Methanoculleus sp. Wushi-C6 from a hot spring well.</title>
        <authorList>
            <person name="Chen S.-C."/>
            <person name="Lan Z.-H."/>
            <person name="You Y.-T."/>
            <person name="Lai M.-C."/>
        </authorList>
    </citation>
    <scope>NUCLEOTIDE SEQUENCE [LARGE SCALE GENOMIC DNA]</scope>
    <source>
        <strain evidence="3 4">Wushi-C6</strain>
    </source>
</reference>